<evidence type="ECO:0000259" key="1">
    <source>
        <dbReference type="PROSITE" id="PS50878"/>
    </source>
</evidence>
<evidence type="ECO:0000313" key="3">
    <source>
        <dbReference type="Proteomes" id="UP000022910"/>
    </source>
</evidence>
<sequence>MSRSNRVITAHGPTPPYRVKIGIDQGEVISPLLWVIYLDPLLTTLRNEKKDSYCLVFPLAPYTAPSISCSLDVLEINNLVFMDDSTLISSSKEGMEHMLSITEEFYCLNNTSANHNKYVLATNAVAASRDLSPIAFNLSISSLNSMPNIIVTPIPMSSSFRFLGVWFNINGSRNFIRQQLKRECNSFSATLRLAKLTVQQVVYLYNTVLIPKLDYRMQVTHLSEAKCSTITSSIRALVKHKAKLSCSVPNVMLYLTHALGLINLFSFQQQSHFTNLFLLANSSSVFMKSLFNYRLRFIQFYCLIPISPLMVLDWTCWSSLIIFKQDYIANTLALLLSTPFRLSHTNLSQLNKTSKRGLFYLSQLLTPQGTHLLSWSVIYANSVQKRGNARLPNWYKNLSANVTIPDKPGLLKDRFMIEQRPVSLIAKELAPCIPPSGYKKNWIVTMNDDGLPSFGKQIQIQPKRSTCTIVHWTSDCLSRPSDFITLRPCPGCDLNINKSSYSKKSVATGSVSCSYSASL</sequence>
<organism evidence="2 3">
    <name type="scientific">Rhizophagus irregularis (strain DAOM 197198w)</name>
    <name type="common">Glomus intraradices</name>
    <dbReference type="NCBI Taxonomy" id="1432141"/>
    <lineage>
        <taxon>Eukaryota</taxon>
        <taxon>Fungi</taxon>
        <taxon>Fungi incertae sedis</taxon>
        <taxon>Mucoromycota</taxon>
        <taxon>Glomeromycotina</taxon>
        <taxon>Glomeromycetes</taxon>
        <taxon>Glomerales</taxon>
        <taxon>Glomeraceae</taxon>
        <taxon>Rhizophagus</taxon>
    </lineage>
</organism>
<name>A0A015K199_RHIIW</name>
<accession>A0A015K199</accession>
<reference evidence="2 3" key="1">
    <citation type="submission" date="2014-02" db="EMBL/GenBank/DDBJ databases">
        <title>Single nucleus genome sequencing reveals high similarity among nuclei of an endomycorrhizal fungus.</title>
        <authorList>
            <person name="Lin K."/>
            <person name="Geurts R."/>
            <person name="Zhang Z."/>
            <person name="Limpens E."/>
            <person name="Saunders D.G."/>
            <person name="Mu D."/>
            <person name="Pang E."/>
            <person name="Cao H."/>
            <person name="Cha H."/>
            <person name="Lin T."/>
            <person name="Zhou Q."/>
            <person name="Shang Y."/>
            <person name="Li Y."/>
            <person name="Ivanov S."/>
            <person name="Sharma T."/>
            <person name="Velzen R.V."/>
            <person name="Ruijter N.D."/>
            <person name="Aanen D.K."/>
            <person name="Win J."/>
            <person name="Kamoun S."/>
            <person name="Bisseling T."/>
            <person name="Huang S."/>
        </authorList>
    </citation>
    <scope>NUCLEOTIDE SEQUENCE [LARGE SCALE GENOMIC DNA]</scope>
    <source>
        <strain evidence="3">DAOM197198w</strain>
    </source>
</reference>
<protein>
    <recommendedName>
        <fullName evidence="1">Reverse transcriptase domain-containing protein</fullName>
    </recommendedName>
</protein>
<dbReference type="PROSITE" id="PS50878">
    <property type="entry name" value="RT_POL"/>
    <property type="match status" value="1"/>
</dbReference>
<dbReference type="STRING" id="1432141.A0A015K199"/>
<dbReference type="HOGENOM" id="CLU_041323_1_0_1"/>
<dbReference type="InterPro" id="IPR000477">
    <property type="entry name" value="RT_dom"/>
</dbReference>
<dbReference type="EMBL" id="JEMT01029053">
    <property type="protein sequence ID" value="EXX53176.1"/>
    <property type="molecule type" value="Genomic_DNA"/>
</dbReference>
<dbReference type="Pfam" id="PF00078">
    <property type="entry name" value="RVT_1"/>
    <property type="match status" value="1"/>
</dbReference>
<gene>
    <name evidence="2" type="ORF">RirG_246400</name>
</gene>
<dbReference type="OrthoDB" id="2435398at2759"/>
<comment type="caution">
    <text evidence="2">The sequence shown here is derived from an EMBL/GenBank/DDBJ whole genome shotgun (WGS) entry which is preliminary data.</text>
</comment>
<proteinExistence type="predicted"/>
<evidence type="ECO:0000313" key="2">
    <source>
        <dbReference type="EMBL" id="EXX53176.1"/>
    </source>
</evidence>
<dbReference type="Proteomes" id="UP000022910">
    <property type="component" value="Unassembled WGS sequence"/>
</dbReference>
<feature type="domain" description="Reverse transcriptase" evidence="1">
    <location>
        <begin position="1"/>
        <end position="167"/>
    </location>
</feature>
<dbReference type="AlphaFoldDB" id="A0A015K199"/>
<keyword evidence="3" id="KW-1185">Reference proteome</keyword>